<sequence>MRRSKVRLNTIANQNLTNPISNGKRIVDQCVLTMKIGLAKCQDDNWDCKCSAQANIANCYVDCLNNQDSFSAQLSSAQICATANAYDNGLTEVPATWTTPGPAAATPAQISDIEDDEVDGGVKAMTTSAPTKSSTEQKETKPSEGAAAAKNAGSWLALLGLGIGMFF</sequence>
<name>A0A9W9TN60_PENCI</name>
<protein>
    <submittedName>
        <fullName evidence="2">Uncharacterized protein</fullName>
    </submittedName>
</protein>
<evidence type="ECO:0000313" key="2">
    <source>
        <dbReference type="EMBL" id="KAJ5227285.1"/>
    </source>
</evidence>
<proteinExistence type="predicted"/>
<accession>A0A9W9TN60</accession>
<dbReference type="RefSeq" id="XP_056499650.1">
    <property type="nucleotide sequence ID" value="XM_056646209.1"/>
</dbReference>
<evidence type="ECO:0000256" key="1">
    <source>
        <dbReference type="SAM" id="MobiDB-lite"/>
    </source>
</evidence>
<dbReference type="OrthoDB" id="2507140at2759"/>
<feature type="region of interest" description="Disordered" evidence="1">
    <location>
        <begin position="123"/>
        <end position="146"/>
    </location>
</feature>
<gene>
    <name evidence="2" type="ORF">N7469_007291</name>
</gene>
<comment type="caution">
    <text evidence="2">The sequence shown here is derived from an EMBL/GenBank/DDBJ whole genome shotgun (WGS) entry which is preliminary data.</text>
</comment>
<evidence type="ECO:0000313" key="3">
    <source>
        <dbReference type="Proteomes" id="UP001147733"/>
    </source>
</evidence>
<dbReference type="GeneID" id="81385376"/>
<reference evidence="2" key="1">
    <citation type="submission" date="2022-11" db="EMBL/GenBank/DDBJ databases">
        <authorList>
            <person name="Petersen C."/>
        </authorList>
    </citation>
    <scope>NUCLEOTIDE SEQUENCE</scope>
    <source>
        <strain evidence="2">IBT 23319</strain>
    </source>
</reference>
<keyword evidence="3" id="KW-1185">Reference proteome</keyword>
<feature type="compositionally biased region" description="Polar residues" evidence="1">
    <location>
        <begin position="125"/>
        <end position="134"/>
    </location>
</feature>
<dbReference type="Proteomes" id="UP001147733">
    <property type="component" value="Unassembled WGS sequence"/>
</dbReference>
<reference evidence="2" key="2">
    <citation type="journal article" date="2023" name="IMA Fungus">
        <title>Comparative genomic study of the Penicillium genus elucidates a diverse pangenome and 15 lateral gene transfer events.</title>
        <authorList>
            <person name="Petersen C."/>
            <person name="Sorensen T."/>
            <person name="Nielsen M.R."/>
            <person name="Sondergaard T.E."/>
            <person name="Sorensen J.L."/>
            <person name="Fitzpatrick D.A."/>
            <person name="Frisvad J.C."/>
            <person name="Nielsen K.L."/>
        </authorList>
    </citation>
    <scope>NUCLEOTIDE SEQUENCE</scope>
    <source>
        <strain evidence="2">IBT 23319</strain>
    </source>
</reference>
<dbReference type="AlphaFoldDB" id="A0A9W9TN60"/>
<organism evidence="2 3">
    <name type="scientific">Penicillium citrinum</name>
    <dbReference type="NCBI Taxonomy" id="5077"/>
    <lineage>
        <taxon>Eukaryota</taxon>
        <taxon>Fungi</taxon>
        <taxon>Dikarya</taxon>
        <taxon>Ascomycota</taxon>
        <taxon>Pezizomycotina</taxon>
        <taxon>Eurotiomycetes</taxon>
        <taxon>Eurotiomycetidae</taxon>
        <taxon>Eurotiales</taxon>
        <taxon>Aspergillaceae</taxon>
        <taxon>Penicillium</taxon>
    </lineage>
</organism>
<dbReference type="EMBL" id="JAPQKT010000006">
    <property type="protein sequence ID" value="KAJ5227285.1"/>
    <property type="molecule type" value="Genomic_DNA"/>
</dbReference>